<accession>A0A381WZK4</accession>
<dbReference type="Pfam" id="PF04264">
    <property type="entry name" value="YceI"/>
    <property type="match status" value="1"/>
</dbReference>
<dbReference type="AlphaFoldDB" id="A0A381WZK4"/>
<dbReference type="InterPro" id="IPR007372">
    <property type="entry name" value="Lipid/polyisoprenoid-bd_YceI"/>
</dbReference>
<dbReference type="PANTHER" id="PTHR34406:SF1">
    <property type="entry name" value="PROTEIN YCEI"/>
    <property type="match status" value="1"/>
</dbReference>
<sequence>MNKALIFAALVVALPVQAETYKSKFGSSIVLDGDSSVHKWKVESKLVGGTFEVDAEKLGTKGKLEANAKVFIPVRSLKSGKKRMDEVMHAAMNAAKHSKIEFSLNELTVKAAKGTLTLCDSKGSLTINGKKKPIAMPVTIARADAKLTVKGSIVIKMTDFGITPPSPKLPSGNIVTKDEVKVSFSWVTAK</sequence>
<dbReference type="InterPro" id="IPR036761">
    <property type="entry name" value="TTHA0802/YceI-like_sf"/>
</dbReference>
<evidence type="ECO:0000313" key="2">
    <source>
        <dbReference type="EMBL" id="SVA57772.1"/>
    </source>
</evidence>
<dbReference type="EMBL" id="UINC01013358">
    <property type="protein sequence ID" value="SVA57772.1"/>
    <property type="molecule type" value="Genomic_DNA"/>
</dbReference>
<dbReference type="SUPFAM" id="SSF101874">
    <property type="entry name" value="YceI-like"/>
    <property type="match status" value="1"/>
</dbReference>
<feature type="domain" description="Lipid/polyisoprenoid-binding YceI-like" evidence="1">
    <location>
        <begin position="20"/>
        <end position="187"/>
    </location>
</feature>
<dbReference type="SMART" id="SM00867">
    <property type="entry name" value="YceI"/>
    <property type="match status" value="1"/>
</dbReference>
<proteinExistence type="predicted"/>
<reference evidence="2" key="1">
    <citation type="submission" date="2018-05" db="EMBL/GenBank/DDBJ databases">
        <authorList>
            <person name="Lanie J.A."/>
            <person name="Ng W.-L."/>
            <person name="Kazmierczak K.M."/>
            <person name="Andrzejewski T.M."/>
            <person name="Davidsen T.M."/>
            <person name="Wayne K.J."/>
            <person name="Tettelin H."/>
            <person name="Glass J.I."/>
            <person name="Rusch D."/>
            <person name="Podicherti R."/>
            <person name="Tsui H.-C.T."/>
            <person name="Winkler M.E."/>
        </authorList>
    </citation>
    <scope>NUCLEOTIDE SEQUENCE</scope>
</reference>
<organism evidence="2">
    <name type="scientific">marine metagenome</name>
    <dbReference type="NCBI Taxonomy" id="408172"/>
    <lineage>
        <taxon>unclassified sequences</taxon>
        <taxon>metagenomes</taxon>
        <taxon>ecological metagenomes</taxon>
    </lineage>
</organism>
<dbReference type="PANTHER" id="PTHR34406">
    <property type="entry name" value="PROTEIN YCEI"/>
    <property type="match status" value="1"/>
</dbReference>
<gene>
    <name evidence="2" type="ORF">METZ01_LOCUS110626</name>
</gene>
<name>A0A381WZK4_9ZZZZ</name>
<protein>
    <recommendedName>
        <fullName evidence="1">Lipid/polyisoprenoid-binding YceI-like domain-containing protein</fullName>
    </recommendedName>
</protein>
<evidence type="ECO:0000259" key="1">
    <source>
        <dbReference type="SMART" id="SM00867"/>
    </source>
</evidence>
<dbReference type="Gene3D" id="2.40.128.110">
    <property type="entry name" value="Lipid/polyisoprenoid-binding, YceI-like"/>
    <property type="match status" value="1"/>
</dbReference>